<dbReference type="SMART" id="SM00257">
    <property type="entry name" value="LysM"/>
    <property type="match status" value="3"/>
</dbReference>
<dbReference type="PROSITE" id="PS51782">
    <property type="entry name" value="LYSM"/>
    <property type="match status" value="3"/>
</dbReference>
<comment type="caution">
    <text evidence="3">The sequence shown here is derived from an EMBL/GenBank/DDBJ whole genome shotgun (WGS) entry which is preliminary data.</text>
</comment>
<accession>A0A388M5G4</accession>
<dbReference type="Pfam" id="PF01551">
    <property type="entry name" value="Peptidase_M23"/>
    <property type="match status" value="1"/>
</dbReference>
<dbReference type="SUPFAM" id="SSF54106">
    <property type="entry name" value="LysM domain"/>
    <property type="match status" value="3"/>
</dbReference>
<dbReference type="STRING" id="69332.A0A388M5G4"/>
<feature type="region of interest" description="Disordered" evidence="1">
    <location>
        <begin position="1"/>
        <end position="25"/>
    </location>
</feature>
<dbReference type="CDD" id="cd12797">
    <property type="entry name" value="M23_peptidase"/>
    <property type="match status" value="1"/>
</dbReference>
<feature type="region of interest" description="Disordered" evidence="1">
    <location>
        <begin position="45"/>
        <end position="73"/>
    </location>
</feature>
<dbReference type="CDD" id="cd00118">
    <property type="entry name" value="LysM"/>
    <property type="match status" value="3"/>
</dbReference>
<evidence type="ECO:0000256" key="1">
    <source>
        <dbReference type="SAM" id="MobiDB-lite"/>
    </source>
</evidence>
<protein>
    <recommendedName>
        <fullName evidence="2">LysM domain-containing protein</fullName>
    </recommendedName>
</protein>
<evidence type="ECO:0000259" key="2">
    <source>
        <dbReference type="PROSITE" id="PS51782"/>
    </source>
</evidence>
<organism evidence="3 4">
    <name type="scientific">Chara braunii</name>
    <name type="common">Braun's stonewort</name>
    <dbReference type="NCBI Taxonomy" id="69332"/>
    <lineage>
        <taxon>Eukaryota</taxon>
        <taxon>Viridiplantae</taxon>
        <taxon>Streptophyta</taxon>
        <taxon>Charophyceae</taxon>
        <taxon>Charales</taxon>
        <taxon>Characeae</taxon>
        <taxon>Chara</taxon>
    </lineage>
</organism>
<proteinExistence type="predicted"/>
<dbReference type="InterPro" id="IPR011055">
    <property type="entry name" value="Dup_hybrid_motif"/>
</dbReference>
<feature type="compositionally biased region" description="Low complexity" evidence="1">
    <location>
        <begin position="45"/>
        <end position="69"/>
    </location>
</feature>
<dbReference type="EMBL" id="BFEA01000758">
    <property type="protein sequence ID" value="GBG89729.1"/>
    <property type="molecule type" value="Genomic_DNA"/>
</dbReference>
<reference evidence="3 4" key="1">
    <citation type="journal article" date="2018" name="Cell">
        <title>The Chara Genome: Secondary Complexity and Implications for Plant Terrestrialization.</title>
        <authorList>
            <person name="Nishiyama T."/>
            <person name="Sakayama H."/>
            <person name="Vries J.D."/>
            <person name="Buschmann H."/>
            <person name="Saint-Marcoux D."/>
            <person name="Ullrich K.K."/>
            <person name="Haas F.B."/>
            <person name="Vanderstraeten L."/>
            <person name="Becker D."/>
            <person name="Lang D."/>
            <person name="Vosolsobe S."/>
            <person name="Rombauts S."/>
            <person name="Wilhelmsson P.K.I."/>
            <person name="Janitza P."/>
            <person name="Kern R."/>
            <person name="Heyl A."/>
            <person name="Rumpler F."/>
            <person name="Villalobos L.I.A.C."/>
            <person name="Clay J.M."/>
            <person name="Skokan R."/>
            <person name="Toyoda A."/>
            <person name="Suzuki Y."/>
            <person name="Kagoshima H."/>
            <person name="Schijlen E."/>
            <person name="Tajeshwar N."/>
            <person name="Catarino B."/>
            <person name="Hetherington A.J."/>
            <person name="Saltykova A."/>
            <person name="Bonnot C."/>
            <person name="Breuninger H."/>
            <person name="Symeonidi A."/>
            <person name="Radhakrishnan G.V."/>
            <person name="Van Nieuwerburgh F."/>
            <person name="Deforce D."/>
            <person name="Chang C."/>
            <person name="Karol K.G."/>
            <person name="Hedrich R."/>
            <person name="Ulvskov P."/>
            <person name="Glockner G."/>
            <person name="Delwiche C.F."/>
            <person name="Petrasek J."/>
            <person name="Van de Peer Y."/>
            <person name="Friml J."/>
            <person name="Beilby M."/>
            <person name="Dolan L."/>
            <person name="Kohara Y."/>
            <person name="Sugano S."/>
            <person name="Fujiyama A."/>
            <person name="Delaux P.-M."/>
            <person name="Quint M."/>
            <person name="TheiBen G."/>
            <person name="Hagemann M."/>
            <person name="Harholt J."/>
            <person name="Dunand C."/>
            <person name="Zachgo S."/>
            <person name="Langdale J."/>
            <person name="Maumus F."/>
            <person name="Straeten D.V.D."/>
            <person name="Gould S.B."/>
            <person name="Rensing S.A."/>
        </authorList>
    </citation>
    <scope>NUCLEOTIDE SEQUENCE [LARGE SCALE GENOMIC DNA]</scope>
    <source>
        <strain evidence="3 4">S276</strain>
    </source>
</reference>
<evidence type="ECO:0000313" key="4">
    <source>
        <dbReference type="Proteomes" id="UP000265515"/>
    </source>
</evidence>
<dbReference type="InterPro" id="IPR016047">
    <property type="entry name" value="M23ase_b-sheet_dom"/>
</dbReference>
<dbReference type="PANTHER" id="PTHR33734:SF22">
    <property type="entry name" value="MEMBRANE-BOUND LYTIC MUREIN TRANSGLYCOSYLASE D"/>
    <property type="match status" value="1"/>
</dbReference>
<sequence>MAAGWTEGRSAAGETSKEPASTAHRHRFGAALASIEDFAAKVKLSKSSSKRSASPLRPPKDNSSSISFSSPPPLHAEAASAPAAAAAAAAAAGSMCDGIHVVQGGDWLYSICRLHNVDLKSMLRANPGICDPDKLVIGSKIKIPLLRSSTPLSSSLSSTNSSMSSPSKQRLTIIAQSAKAISPLQNWLVNMVTARAALERLTIANLVEFTFRKTRMHTVGAGDSLEYVAARYGTTVESIKRLNKIRDDVIIEGSVLYIDKPQIGREGRRVPKWRLANVQERNAMMEDSAANLPSLPGSASFHTLRTIRSQRPGSRLKTIRVRFGDTLADLAQDNGLSIRELQRLNNLRNDSIYEGDVLAVADGPDGHHTPQIRRGVRRTYRPLFSRLSNGGGNLLGIGGPEMTPRVSSGGNSSPSDLNSGAKLEGRWKRKRSVRQSQNRLLRFNSPLMDGFVSSPFGWRWGAFHEGVDLAADQGTPILAADRGVVTFAGWSGGYGYLVTIQHDGGFATRYGHCCAIHSHVGQ</sequence>
<dbReference type="Pfam" id="PF01476">
    <property type="entry name" value="LysM"/>
    <property type="match status" value="3"/>
</dbReference>
<feature type="region of interest" description="Disordered" evidence="1">
    <location>
        <begin position="394"/>
        <end position="431"/>
    </location>
</feature>
<evidence type="ECO:0000313" key="3">
    <source>
        <dbReference type="EMBL" id="GBG89729.1"/>
    </source>
</evidence>
<feature type="domain" description="LysM" evidence="2">
    <location>
        <begin position="317"/>
        <end position="360"/>
    </location>
</feature>
<feature type="domain" description="LysM" evidence="2">
    <location>
        <begin position="98"/>
        <end position="143"/>
    </location>
</feature>
<keyword evidence="4" id="KW-1185">Reference proteome</keyword>
<feature type="non-terminal residue" evidence="3">
    <location>
        <position position="522"/>
    </location>
</feature>
<dbReference type="Gramene" id="GBG89729">
    <property type="protein sequence ID" value="GBG89729"/>
    <property type="gene ID" value="CBR_g49581"/>
</dbReference>
<feature type="domain" description="LysM" evidence="2">
    <location>
        <begin position="215"/>
        <end position="258"/>
    </location>
</feature>
<dbReference type="OrthoDB" id="415618at2759"/>
<dbReference type="Proteomes" id="UP000265515">
    <property type="component" value="Unassembled WGS sequence"/>
</dbReference>
<dbReference type="Gene3D" id="2.70.70.10">
    <property type="entry name" value="Glucose Permease (Domain IIA)"/>
    <property type="match status" value="1"/>
</dbReference>
<dbReference type="Gene3D" id="3.10.350.10">
    <property type="entry name" value="LysM domain"/>
    <property type="match status" value="3"/>
</dbReference>
<dbReference type="SUPFAM" id="SSF51261">
    <property type="entry name" value="Duplicated hybrid motif"/>
    <property type="match status" value="1"/>
</dbReference>
<name>A0A388M5G4_CHABU</name>
<gene>
    <name evidence="3" type="ORF">CBR_g49581</name>
</gene>
<feature type="compositionally biased region" description="Polar residues" evidence="1">
    <location>
        <begin position="405"/>
        <end position="418"/>
    </location>
</feature>
<dbReference type="PANTHER" id="PTHR33734">
    <property type="entry name" value="LYSM DOMAIN-CONTAINING GPI-ANCHORED PROTEIN 2"/>
    <property type="match status" value="1"/>
</dbReference>
<dbReference type="InterPro" id="IPR018392">
    <property type="entry name" value="LysM"/>
</dbReference>
<dbReference type="AlphaFoldDB" id="A0A388M5G4"/>
<dbReference type="InterPro" id="IPR036779">
    <property type="entry name" value="LysM_dom_sf"/>
</dbReference>